<protein>
    <submittedName>
        <fullName evidence="2">Uncharacterized protein</fullName>
    </submittedName>
</protein>
<gene>
    <name evidence="2" type="ORF">GUJ93_ZPchr0004g38789</name>
</gene>
<evidence type="ECO:0000313" key="3">
    <source>
        <dbReference type="Proteomes" id="UP000729402"/>
    </source>
</evidence>
<feature type="compositionally biased region" description="Polar residues" evidence="1">
    <location>
        <begin position="8"/>
        <end position="20"/>
    </location>
</feature>
<dbReference type="OrthoDB" id="683117at2759"/>
<proteinExistence type="predicted"/>
<feature type="compositionally biased region" description="Low complexity" evidence="1">
    <location>
        <begin position="34"/>
        <end position="48"/>
    </location>
</feature>
<dbReference type="AlphaFoldDB" id="A0A8J5SJ82"/>
<name>A0A8J5SJ82_ZIZPA</name>
<dbReference type="EMBL" id="JAAALK010000285">
    <property type="protein sequence ID" value="KAG8065032.1"/>
    <property type="molecule type" value="Genomic_DNA"/>
</dbReference>
<dbReference type="PANTHER" id="PTHR47069">
    <property type="match status" value="1"/>
</dbReference>
<dbReference type="PANTHER" id="PTHR47069:SF11">
    <property type="entry name" value="OS04G0275550 PROTEIN"/>
    <property type="match status" value="1"/>
</dbReference>
<organism evidence="2 3">
    <name type="scientific">Zizania palustris</name>
    <name type="common">Northern wild rice</name>
    <dbReference type="NCBI Taxonomy" id="103762"/>
    <lineage>
        <taxon>Eukaryota</taxon>
        <taxon>Viridiplantae</taxon>
        <taxon>Streptophyta</taxon>
        <taxon>Embryophyta</taxon>
        <taxon>Tracheophyta</taxon>
        <taxon>Spermatophyta</taxon>
        <taxon>Magnoliopsida</taxon>
        <taxon>Liliopsida</taxon>
        <taxon>Poales</taxon>
        <taxon>Poaceae</taxon>
        <taxon>BOP clade</taxon>
        <taxon>Oryzoideae</taxon>
        <taxon>Oryzeae</taxon>
        <taxon>Zizaniinae</taxon>
        <taxon>Zizania</taxon>
    </lineage>
</organism>
<dbReference type="Proteomes" id="UP000729402">
    <property type="component" value="Unassembled WGS sequence"/>
</dbReference>
<reference evidence="2" key="2">
    <citation type="submission" date="2021-02" db="EMBL/GenBank/DDBJ databases">
        <authorList>
            <person name="Kimball J.A."/>
            <person name="Haas M.W."/>
            <person name="Macchietto M."/>
            <person name="Kono T."/>
            <person name="Duquette J."/>
            <person name="Shao M."/>
        </authorList>
    </citation>
    <scope>NUCLEOTIDE SEQUENCE</scope>
    <source>
        <tissue evidence="2">Fresh leaf tissue</tissue>
    </source>
</reference>
<evidence type="ECO:0000256" key="1">
    <source>
        <dbReference type="SAM" id="MobiDB-lite"/>
    </source>
</evidence>
<comment type="caution">
    <text evidence="2">The sequence shown here is derived from an EMBL/GenBank/DDBJ whole genome shotgun (WGS) entry which is preliminary data.</text>
</comment>
<accession>A0A8J5SJ82</accession>
<sequence length="151" mass="16774">MFEHTAIDGSSSSIPGQNMDATGEGYDVDGNGATPTTNNNKRTNSSNTCASSPYKKGKSPMVKIMREIRDTMQSNSAVAKKVMEGEYRSESIKKAMRLVVESGAAEGSVEHYMATKLFVKAENRDIFFTFETNDGRIAWLKRNCQDYGMYR</sequence>
<reference evidence="2" key="1">
    <citation type="journal article" date="2021" name="bioRxiv">
        <title>Whole Genome Assembly and Annotation of Northern Wild Rice, Zizania palustris L., Supports a Whole Genome Duplication in the Zizania Genus.</title>
        <authorList>
            <person name="Haas M."/>
            <person name="Kono T."/>
            <person name="Macchietto M."/>
            <person name="Millas R."/>
            <person name="McGilp L."/>
            <person name="Shao M."/>
            <person name="Duquette J."/>
            <person name="Hirsch C.N."/>
            <person name="Kimball J."/>
        </authorList>
    </citation>
    <scope>NUCLEOTIDE SEQUENCE</scope>
    <source>
        <tissue evidence="2">Fresh leaf tissue</tissue>
    </source>
</reference>
<evidence type="ECO:0000313" key="2">
    <source>
        <dbReference type="EMBL" id="KAG8065032.1"/>
    </source>
</evidence>
<keyword evidence="3" id="KW-1185">Reference proteome</keyword>
<feature type="region of interest" description="Disordered" evidence="1">
    <location>
        <begin position="1"/>
        <end position="60"/>
    </location>
</feature>